<dbReference type="Proteomes" id="UP001224775">
    <property type="component" value="Unassembled WGS sequence"/>
</dbReference>
<protein>
    <submittedName>
        <fullName evidence="2">Uncharacterized protein</fullName>
    </submittedName>
</protein>
<evidence type="ECO:0000313" key="2">
    <source>
        <dbReference type="EMBL" id="KAK1734057.1"/>
    </source>
</evidence>
<evidence type="ECO:0000313" key="3">
    <source>
        <dbReference type="Proteomes" id="UP001224775"/>
    </source>
</evidence>
<dbReference type="AlphaFoldDB" id="A0AAD8XUQ1"/>
<keyword evidence="3" id="KW-1185">Reference proteome</keyword>
<proteinExistence type="predicted"/>
<reference evidence="2" key="1">
    <citation type="submission" date="2023-06" db="EMBL/GenBank/DDBJ databases">
        <title>Survivors Of The Sea: Transcriptome response of Skeletonema marinoi to long-term dormancy.</title>
        <authorList>
            <person name="Pinder M.I.M."/>
            <person name="Kourtchenko O."/>
            <person name="Robertson E.K."/>
            <person name="Larsson T."/>
            <person name="Maumus F."/>
            <person name="Osuna-Cruz C.M."/>
            <person name="Vancaester E."/>
            <person name="Stenow R."/>
            <person name="Vandepoele K."/>
            <person name="Ploug H."/>
            <person name="Bruchert V."/>
            <person name="Godhe A."/>
            <person name="Topel M."/>
        </authorList>
    </citation>
    <scope>NUCLEOTIDE SEQUENCE</scope>
    <source>
        <strain evidence="2">R05AC</strain>
    </source>
</reference>
<dbReference type="EMBL" id="JATAAI010000045">
    <property type="protein sequence ID" value="KAK1733700.1"/>
    <property type="molecule type" value="Genomic_DNA"/>
</dbReference>
<evidence type="ECO:0000313" key="1">
    <source>
        <dbReference type="EMBL" id="KAK1733700.1"/>
    </source>
</evidence>
<name>A0AAD8XUQ1_9STRA</name>
<comment type="caution">
    <text evidence="2">The sequence shown here is derived from an EMBL/GenBank/DDBJ whole genome shotgun (WGS) entry which is preliminary data.</text>
</comment>
<organism evidence="2 3">
    <name type="scientific">Skeletonema marinoi</name>
    <dbReference type="NCBI Taxonomy" id="267567"/>
    <lineage>
        <taxon>Eukaryota</taxon>
        <taxon>Sar</taxon>
        <taxon>Stramenopiles</taxon>
        <taxon>Ochrophyta</taxon>
        <taxon>Bacillariophyta</taxon>
        <taxon>Coscinodiscophyceae</taxon>
        <taxon>Thalassiosirophycidae</taxon>
        <taxon>Thalassiosirales</taxon>
        <taxon>Skeletonemataceae</taxon>
        <taxon>Skeletonema</taxon>
        <taxon>Skeletonema marinoi-dohrnii complex</taxon>
    </lineage>
</organism>
<gene>
    <name evidence="2" type="ORF">QTG54_015315</name>
    <name evidence="1" type="ORF">QTG54_015555</name>
</gene>
<sequence>MEDNSLHPPAVDRAAYPIAAAAQQHNNYHPLDYIVDCLPIEHIATFLPNVSVGFLALAIYRLCPSPSSPVSTFGSHVDAVAKLMMLGGMEYGSERWADINLLRWDGIDDVDVEELLSLVNKFWRYKFKYLTIQSCPGVDGTGLYPLLYSNALTRFCFHDNKRLALSPRKTGYSPLRLCEPFYLQLVGMDRMKVY</sequence>
<accession>A0AAD8XUQ1</accession>
<dbReference type="EMBL" id="JATAAI010000042">
    <property type="protein sequence ID" value="KAK1734057.1"/>
    <property type="molecule type" value="Genomic_DNA"/>
</dbReference>